<dbReference type="InterPro" id="IPR036390">
    <property type="entry name" value="WH_DNA-bd_sf"/>
</dbReference>
<feature type="domain" description="Smf/DprA SLOG" evidence="2">
    <location>
        <begin position="86"/>
        <end position="311"/>
    </location>
</feature>
<dbReference type="GO" id="GO:0009294">
    <property type="term" value="P:DNA-mediated transformation"/>
    <property type="evidence" value="ECO:0007669"/>
    <property type="project" value="InterPro"/>
</dbReference>
<organism evidence="3 4">
    <name type="scientific">Actinoplanes teichomyceticus</name>
    <dbReference type="NCBI Taxonomy" id="1867"/>
    <lineage>
        <taxon>Bacteria</taxon>
        <taxon>Bacillati</taxon>
        <taxon>Actinomycetota</taxon>
        <taxon>Actinomycetes</taxon>
        <taxon>Micromonosporales</taxon>
        <taxon>Micromonosporaceae</taxon>
        <taxon>Actinoplanes</taxon>
    </lineage>
</organism>
<sequence>MLTGPGSHADRVARVALTWLAEPGHRAVWTLVQQAGAPATLDRLLRGDIPSGALRAAVTARSAAGDARRMAEIALRRADRIGARLVVPADAEWPARVDALATLELDSGGRVNRDTRPPLCFWVRGEPPLGATLERSVAIVGARAATGYGVHVTSDLAYGLVERGWTVVSGGAFGIDAAAHHGALAGGGTTVAVLACGVDRPYPAGNSTMFTRIAERGLLISEWPPGAEPLRHRFLIRNRVIAAATAGTVVVEAAARSGATQTMSRVLALDRPAMVVPGPVTSAMSVGCHELLRSHPPARLVTSAADVLEEVGRIGEYLEPAPRGPERVRDRLDEESALILEAVPRRGAVTPEELAAEARLDLRTVLRRLSLLEAAGLVVRTGSGITLAPRGRPAD</sequence>
<dbReference type="Proteomes" id="UP000320239">
    <property type="component" value="Unassembled WGS sequence"/>
</dbReference>
<name>A0A561WNH3_ACTTI</name>
<dbReference type="PANTHER" id="PTHR43022:SF1">
    <property type="entry name" value="PROTEIN SMF"/>
    <property type="match status" value="1"/>
</dbReference>
<dbReference type="EMBL" id="VIWY01000001">
    <property type="protein sequence ID" value="TWG25373.1"/>
    <property type="molecule type" value="Genomic_DNA"/>
</dbReference>
<proteinExistence type="inferred from homology"/>
<dbReference type="InterPro" id="IPR003488">
    <property type="entry name" value="DprA"/>
</dbReference>
<dbReference type="PANTHER" id="PTHR43022">
    <property type="entry name" value="PROTEIN SMF"/>
    <property type="match status" value="1"/>
</dbReference>
<dbReference type="SUPFAM" id="SSF46785">
    <property type="entry name" value="Winged helix' DNA-binding domain"/>
    <property type="match status" value="1"/>
</dbReference>
<dbReference type="Pfam" id="PF02481">
    <property type="entry name" value="DNA_processg_A"/>
    <property type="match status" value="1"/>
</dbReference>
<evidence type="ECO:0000313" key="3">
    <source>
        <dbReference type="EMBL" id="TWG25373.1"/>
    </source>
</evidence>
<dbReference type="AlphaFoldDB" id="A0A561WNH3"/>
<comment type="similarity">
    <text evidence="1">Belongs to the DprA/Smf family.</text>
</comment>
<evidence type="ECO:0000256" key="1">
    <source>
        <dbReference type="ARBA" id="ARBA00006525"/>
    </source>
</evidence>
<accession>A0A561WNH3</accession>
<dbReference type="NCBIfam" id="TIGR00732">
    <property type="entry name" value="dprA"/>
    <property type="match status" value="1"/>
</dbReference>
<gene>
    <name evidence="3" type="ORF">FHX34_101339</name>
</gene>
<evidence type="ECO:0000259" key="2">
    <source>
        <dbReference type="Pfam" id="PF02481"/>
    </source>
</evidence>
<protein>
    <submittedName>
        <fullName evidence="3">DNA processing protein</fullName>
    </submittedName>
</protein>
<dbReference type="InterPro" id="IPR057666">
    <property type="entry name" value="DrpA_SLOG"/>
</dbReference>
<dbReference type="Gene3D" id="3.40.50.450">
    <property type="match status" value="1"/>
</dbReference>
<keyword evidence="4" id="KW-1185">Reference proteome</keyword>
<dbReference type="SUPFAM" id="SSF102405">
    <property type="entry name" value="MCP/YpsA-like"/>
    <property type="match status" value="1"/>
</dbReference>
<evidence type="ECO:0000313" key="4">
    <source>
        <dbReference type="Proteomes" id="UP000320239"/>
    </source>
</evidence>
<comment type="caution">
    <text evidence="3">The sequence shown here is derived from an EMBL/GenBank/DDBJ whole genome shotgun (WGS) entry which is preliminary data.</text>
</comment>
<reference evidence="3 4" key="1">
    <citation type="submission" date="2019-06" db="EMBL/GenBank/DDBJ databases">
        <title>Sequencing the genomes of 1000 actinobacteria strains.</title>
        <authorList>
            <person name="Klenk H.-P."/>
        </authorList>
    </citation>
    <scope>NUCLEOTIDE SEQUENCE [LARGE SCALE GENOMIC DNA]</scope>
    <source>
        <strain evidence="3 4">DSM 43866</strain>
    </source>
</reference>